<organism evidence="11">
    <name type="scientific">uncultured Alphaproteobacteria bacterium</name>
    <dbReference type="NCBI Taxonomy" id="91750"/>
    <lineage>
        <taxon>Bacteria</taxon>
        <taxon>Pseudomonadati</taxon>
        <taxon>Pseudomonadota</taxon>
        <taxon>Alphaproteobacteria</taxon>
        <taxon>environmental samples</taxon>
    </lineage>
</organism>
<dbReference type="Gene3D" id="3.30.300.30">
    <property type="match status" value="2"/>
</dbReference>
<dbReference type="PROSITE" id="PS00012">
    <property type="entry name" value="PHOSPHOPANTETHEINE"/>
    <property type="match status" value="2"/>
</dbReference>
<dbReference type="InterPro" id="IPR014030">
    <property type="entry name" value="Ketoacyl_synth_N"/>
</dbReference>
<dbReference type="FunFam" id="2.30.38.10:FF:000001">
    <property type="entry name" value="Non-ribosomal peptide synthetase PvdI"/>
    <property type="match status" value="1"/>
</dbReference>
<sequence length="5449" mass="595833">MEETVPLTSCQKELWLASQASRYEYAETTIWARFIVDDAVIPAIFEEAIRRSLRHTTLLSASLCETDETPYFVMGSHPEPDFRYRDVSGEADPDAAEAALEDAFFEEPVEDRLIRHMVVRTGPELCIILVKSSHLILDGMGMMFHMAFLGDIYTALIHGREPDLGEPCSSLAAYEEDQAHLSSARFDKDMAFWERHLECLQEKRIFRPRPGHPDLLGQTRHKRYELDADVSRDIDAALARFHTSPAVYFAALHALFVGFLCDEKNVVVQTPVGFGERRIYARRQGAQIGMPPLALDLGRFDSFPQLIDEIAQQNGLFFRHIRTPYQLAMRRMANRDFSAIADTFINFLPNTPGGTPDFKIRVMSQRHSAREPVLFGTMVLQDPHTHCFSLTVRSSANHLSEQDVERYVKRFAHVTRQLLAGVDLADLDFLLEEEAAELALWQQGERRPYPILTLPELFDAVAARFGDRAAVRDEQGATLSYARLAENSRRAATWLTGQGVAKGDVVAVLAERTPDLAEIVLGILRVGAVYLPVDPKAPADRLAYILADSSAKIRVPLGQPAYGELPMAPLAPVAAPTDAAYLIYTSGSTGKPKGVLAPHGGFANMIQGQIERFGVEPSDRVLLFAPPVFDASLSEMFMALLSGACLYPVSDSLKNAPWDLKRYMAEQRISVVTFPPSYLSLFEREPFEHLGVLITAGEPPIADDALHYAKSLRYFNAYGPTETCVCATLAEIAADARPPLGVGRPLPNLTVSVRGVDRKPLPAGIVGEVWVGGPGVALGYHNNPELTERRFVVLPDRADGPSYATGDLAQWSEDGEILLVGRADDQVKVRGNRVELGEVAYLLERSEGIAQAAVLDIKGRDDRTELAAFVVLRADTTLDAAIDWSRDHLPSYMVPTVWRQLDAMPLGSTGKIDRNALKRQAESRSGDARRTASGADDLRLLPVCRRILGKDYDPAVNFFAQGGDSLKGMRLLREIRKAFGVAIPFRLFAACNDLFELEKLLQTEDSEVRAAISLDRAPLNPGQFQIWAYQQANDRAIDYNMPLLLEVRGPRADDFVTALTAAVNEQELFSCTIGGDIDDPYFARDPKSRIEVRTLSLSREDAPAFFDEQIHTPFDLTREAPVRLLAVRLPDSVQVLLLIHHIVGDGETIDLLLRNALGRLDRQASTRGLLATQADSCVRERSYRRSPDWGEDAVYWRERLDPPVPRLTHATRRHGAMIPFPLSAARVDGLERFARENGTTVLPCFVAVLARRLGQVFARDEMLIGVPIGMRESPAEFNTAGFYVNTLPLRLSSVRTANLTESVAKAAEAFRGALAHSRHRVAATPEILATHTVSAPIEGPGVAAERLPLELRASKFAASFILQTGENAGIYLEYDRDLIPDAAALLEQLARDIDQAIGLDAPARLPSEILTEAWCDILHCSEAPTEDSDFFKEGGESIKAIQITGLLHRHGLTRLTAPDFMRTPRFGDLCRALNDAPVAAAPQAPAVYAPIPPGRTVPLLPFQRHFIRTHAEQWLGCHMMLPMEIDTGVPVATVEGWLAGLPACHQALRMAFGPTQAVMLAQPRPVRLHRAAFGADVPLTEIFRAAARAIIATLDPTDGRTLGVALYEQGERRYLLAIGHHMALDVLSMEVLRRSFVQYLRSGRPSPEVHGVATRALHMQALVETGRFPSAEDHAFWADICAAPQGVLVGLAPREDDRRPARGRDSFVTEIRGYRPEQTNSVLCDMLASLAAGLHRIGQREAISVALESHGRDERLPGLDVSGAMGWFTAICPMPLAPSRSCSEARRRVFSWLRDHFNPADCNAYVYLRDQDPVRFDRPTQITFNYLGKHDSWAESGAASLMTTASPGMIPELLDPASEPDSPVEITIFLDGEGTLQVGIYYNPRLLSEHWVRTLFDAWHAAIRTLPGFMPDEQRDALYAACGVGGEEIERIVLPDPCHEPILYQSLLPGRKVYTQQINLFLRGPIDEFRLAQAWPRVVNRHESLRSLFPMLHDGAFHRVVRHQARTSVECHDLSHLAADDSRAILKDLLEARRERPLDLQKGPLLTAQIVRLDAETVVMSWYFHHVLMDGWCMGILLDEMLALQADAPKPLPKPFDLSDYSEWRLHFDEDAARAYWASLLDGFPAPTGVGGRSVPPGDRDPEILTLALDEPVCAALKARARQHGVTLSVLIEAVWGVVLGALNGGRRDVVFGIVSAGRPAELPGIDRAVGLFIQSIPVRVRWQDGDTLADMLARLKPQSQQQMRYGYLQLAEIGKDLIDHAIAFENYPLNSHYLGGTVELFDVQGYEKGPYPLGISVIARDVIDVRFCYDPVRLEREQVQELSDRLAALLRRVAEDDDAGAAALETLAAGRTLAQAAPVAVPPPAEALRETAAEPQPSSDDDAEIRQVVQDCYESALDCKIGSIDDDFFLLGGHSLKAMRVLAQLHQRLSADIGIEDILAHSSIRKLSERILAARRCSTAVIPRVSTEGSHALSPAQRRIWFLQHLHDDDRVYRIPFAARLAGPVDPERLQQALRLLEERHDALRLRVSVEAPEQHLAPPGGLRLEVHDGPGDDAVDELRIPLGIDNPLVRVALYRPDDPAPMLLIAFHHIMFDGWSAEILTRELNDAYEAVGSGKSPDWQPLHLDYLSYVAWDANRIVPAARQQIEALRPLPERLALPLDFTRPAAQSFDGKVITLDLDATRGQALKHWAAEAETTAFTLLLALVKAFLFRHTGQSDLIVGCPSANREIAETQSLVGLFANTVVVRTRFDPDQDFDRLLATCHRGVQTALAAQDYPFERLIEDVGAPRDAARNPLFDVFVSLEDAAWAVWDRAPLGMEPIPLPHQSAKFDLSFYFRERADGGYRVDIEYATALFRESTIRTMGERLATLADAALRRDRTPVARLGLLPAHEQALLASFNATREACDLEGDADRRFRRQCLRTPDATALIEADGTRWTYAQFDRMVERLAARLQGFGIGHGDPVGVCFPRSRDMMVAIYAVLRRGAVYVPLAENLPEARLRAMLDDLGQAPIVCAEGNRARLEALGLAAITPPEDGADDAAATDPSEAVGDSLAYVIFTSGSTGRPKGVAIEHRSLANRLLWMQSRFPIGVGDVVLQKTTVSFDVSVWELLWWSWTGAAVALLDPGAEKDPARIVRAVERHGVTVVHFVPSMLRAFLDHLEAYAGTADRLRSLKTVFASGEALPRELVARFNAMLNADLHNLYGPTEATIDVSWQPCRETPAENRAVAIGRPIANTRLYLLDRLGQPVPVGVTGEIHIAGVQVARGYVNRKALTDASFTADPFQPGERMYRTGDLGRWCEDGCVEYLGRNDDQVKVRGFRIELGEVEVALLRCEGIAQAVVRPWRVGDGDALEAFVLPKPGARLSAQAIRSGLLAMVPDYMCPSRFLLADEIPLTPSGKADRKNLVGHPLDGVSGAVAPTAESATEVRVRALWQQVMPEVHPGVEQGFFDAGGNSLLLVQLHALMERHWPRLFTLAGLFSDSSIKAQAARIDRRRAAPAPAEAPAASDAAVAIVGMAVRFGDYEDCDRFWRDLASATDLTTQMPERRRAETRQLFEAAGLEFDPARIREAAYLADVSSFDYRRFGLSPNDAGLLDPWQRLFLDTALRALDDAGYGGASLQDRKVGTFVGASPLRLFQNAATRAFPDQAEQIYLLNVPSNVVARLSHIKNWSGPAAMVDTACSSSLTALHQACRSLRNGECEAALVGGAHIVDLPLKGERTFTIEAASGRTRTFDADADGVGAGEGAAVFLLKRLDRAVADHDPIHAVILGSAVNQDGKASSMAAPNPEAQARVIAEAARSAGIGLDEIDLFEAHGTATALGDPIEIEALSRAFALSGATPTTKAPIGSVKGNLGHLDAAAGAAGLAKAVLCLQRGQAAPQPHFRQPNPHIDFDRAPVRVARELQPLPPSARPWRAGVSAFGLSGVNAHVVLSGPTAESFPDDDGRWLCLPFSAPDEASLAAYAADILDAVRAHPGWPLHAIAATLIAGRDALPTRAAVVARSRDELIDRLAEGPTPAANVKRRSATVAAGGWAERDAAERAAQAFLSGQSLGWPEDRPLYRLHLPPTPLARVPLWPRFPARLLSDPLDTPAGQAFTVAIDREDFWPVAEHRVGGIPTLVGMGVLELIAAAVPHDPLQIDDLRWQKLLTAEDGSRATLLVAHAAEGDGNAARVALHHCRGDRWNVAVSATAMPASARAGARLDLGRLRQGLRPVTEEGPTSAIAVGARWDCREALWCDPEGTELLGRLVLPPAFADDLTRFRWHPAMVDVAASLALYGRSGFVPAACRSVRLYRPLPARVFAHVTVTERSDLTIGADCRICDDDGQILVELLGLLFLTAAPATSHPKETGADLHRLVWEPMNVPSGVPRTAGSLLLLDDGENRDPLTLALESQASSRRPLPRRAEDRQAVAGAVVAQGIRRIAYRTAADEQPWWLPDLLRRIVRAAPTQPLHVTAIAPFPAEPSACLATGPLLCLPLEEPAITAGLAYLEAVTDTTADALIASLGEITGVYRIDDGGGLSCRRLAANGEASGRTAIRADLGAVVISGGTGGIGLTLAGQIRHRTGATVVLLHRRESAPADLPFPTYRCDVTDRAEVARTFAAIRREFGPIQGVIHAAGIAGNGYLASRTEAEYRAVLAPKTEGTRNLHDETLNDRLSFFVLASSRTALTGAPGQSDYAAANAYLNAFAGYRRRLGLPATALCWNAWAKVGMAARHGIAEGAGASSLFDPDQAFDLLSAALASSDELLAVATPEETVATWRSAQVKTGAAEPPVASTPAAGQLGDEILEILRDGLGYDATPSRDDDFFDLGGDSIAATQIVARITQSLGLPATVAELMESRSLGEFLDRVTAGSNAPSAPETPPVAPPMEKYPVGREQLAILYADAANDGGLGFNLPVFMVMPDDLDRDRLEAALAALIRRHEVLRTSFCDFEAERPNMIVHPFDGFTLEEVRLPDLSGKDALITPFDLRRERGFRAKLLRPDVGPAVLYLDVHHALADGRTMSLLNADLYKLYHGRPLAPVDAQQKDLAWAEITRPDDEAKRYWQNLYAGDLPVLDLPSQYVRPPIHTGRGALHEFALSADLVQAINALARREKMTNYHVVLSAWAILAASYAQRDDLVIGVSVDGRGLALNSAGMMASLLPLRLRVAPGATMRDLLHHCRDRNNEAMKHRAYVLNDLLMDLKPKARPERSPLSEIILSYMNFEFGGREDTLFETLRFDKRASKTDLSIFVSDTGSEIGFALEYYADLFDADDIRRMADDLIAILADLTGPDPDRPLSLRRQASAKADLGRIETTIDQARHERIARLARRASVSEAAVLLATFAGLMARVQNVGLLAVGLPGGETARFTLDDATEFDDLLRNAEAALTAHAKPAAADAAGLAFSWRDGADDGEDRADTAAGLACRVEARNGRLTVRFVFDTHLHDEPTVRNWLGYFDHFLDGITEEICA</sequence>
<dbReference type="SUPFAM" id="SSF52777">
    <property type="entry name" value="CoA-dependent acyltransferases"/>
    <property type="match status" value="13"/>
</dbReference>
<dbReference type="InterPro" id="IPR013968">
    <property type="entry name" value="PKS_KR"/>
</dbReference>
<dbReference type="SUPFAM" id="SSF51735">
    <property type="entry name" value="NAD(P)-binding Rossmann-fold domains"/>
    <property type="match status" value="1"/>
</dbReference>
<dbReference type="GO" id="GO:0043041">
    <property type="term" value="P:amino acid activation for nonribosomal peptide biosynthetic process"/>
    <property type="evidence" value="ECO:0007669"/>
    <property type="project" value="TreeGrafter"/>
</dbReference>
<dbReference type="Pfam" id="PF00550">
    <property type="entry name" value="PP-binding"/>
    <property type="match status" value="4"/>
</dbReference>
<dbReference type="InterPro" id="IPR025110">
    <property type="entry name" value="AMP-bd_C"/>
</dbReference>
<dbReference type="InterPro" id="IPR006162">
    <property type="entry name" value="Ppantetheine_attach_site"/>
</dbReference>
<evidence type="ECO:0000256" key="7">
    <source>
        <dbReference type="SAM" id="Coils"/>
    </source>
</evidence>
<evidence type="ECO:0000256" key="6">
    <source>
        <dbReference type="ARBA" id="ARBA00022737"/>
    </source>
</evidence>
<proteinExistence type="predicted"/>
<dbReference type="Gene3D" id="3.40.50.980">
    <property type="match status" value="2"/>
</dbReference>
<dbReference type="InterPro" id="IPR054514">
    <property type="entry name" value="RhiE-like_linker"/>
</dbReference>
<evidence type="ECO:0000256" key="8">
    <source>
        <dbReference type="SAM" id="MobiDB-lite"/>
    </source>
</evidence>
<dbReference type="Gene3D" id="3.40.50.12780">
    <property type="entry name" value="N-terminal domain of ligase-like"/>
    <property type="match status" value="1"/>
</dbReference>
<evidence type="ECO:0000256" key="5">
    <source>
        <dbReference type="ARBA" id="ARBA00022679"/>
    </source>
</evidence>
<dbReference type="GO" id="GO:0044550">
    <property type="term" value="P:secondary metabolite biosynthetic process"/>
    <property type="evidence" value="ECO:0007669"/>
    <property type="project" value="TreeGrafter"/>
</dbReference>
<dbReference type="Pfam" id="PF00668">
    <property type="entry name" value="Condensation"/>
    <property type="match status" value="6"/>
</dbReference>
<dbReference type="GO" id="GO:0006633">
    <property type="term" value="P:fatty acid biosynthetic process"/>
    <property type="evidence" value="ECO:0007669"/>
    <property type="project" value="InterPro"/>
</dbReference>
<dbReference type="InterPro" id="IPR049551">
    <property type="entry name" value="PKS_DH_C"/>
</dbReference>
<dbReference type="Pfam" id="PF13193">
    <property type="entry name" value="AMP-binding_C"/>
    <property type="match status" value="1"/>
</dbReference>
<dbReference type="Gene3D" id="1.10.1200.10">
    <property type="entry name" value="ACP-like"/>
    <property type="match status" value="5"/>
</dbReference>
<feature type="domain" description="Carrier" evidence="9">
    <location>
        <begin position="3421"/>
        <end position="3496"/>
    </location>
</feature>
<feature type="region of interest" description="Disordered" evidence="8">
    <location>
        <begin position="2365"/>
        <end position="2384"/>
    </location>
</feature>
<dbReference type="FunFam" id="3.40.50.980:FF:000002">
    <property type="entry name" value="Enterobactin synthetase component F"/>
    <property type="match status" value="1"/>
</dbReference>
<dbReference type="Pfam" id="PF08659">
    <property type="entry name" value="KR"/>
    <property type="match status" value="1"/>
</dbReference>
<dbReference type="SMART" id="SM00823">
    <property type="entry name" value="PKS_PP"/>
    <property type="match status" value="4"/>
</dbReference>
<dbReference type="Gene3D" id="1.10.1240.100">
    <property type="match status" value="1"/>
</dbReference>
<accession>A0A212J0R4</accession>
<protein>
    <submittedName>
        <fullName evidence="11">Amino acid adenylation domain protein</fullName>
    </submittedName>
</protein>
<dbReference type="Pfam" id="PF14765">
    <property type="entry name" value="PS-DH"/>
    <property type="match status" value="1"/>
</dbReference>
<dbReference type="InterPro" id="IPR009081">
    <property type="entry name" value="PP-bd_ACP"/>
</dbReference>
<keyword evidence="7" id="KW-0175">Coiled coil</keyword>
<dbReference type="InterPro" id="IPR000873">
    <property type="entry name" value="AMP-dep_synth/lig_dom"/>
</dbReference>
<dbReference type="PANTHER" id="PTHR45527:SF1">
    <property type="entry name" value="FATTY ACID SYNTHASE"/>
    <property type="match status" value="1"/>
</dbReference>
<keyword evidence="3" id="KW-0596">Phosphopantetheine</keyword>
<evidence type="ECO:0000259" key="9">
    <source>
        <dbReference type="PROSITE" id="PS50075"/>
    </source>
</evidence>
<dbReference type="Gene3D" id="2.30.38.10">
    <property type="entry name" value="Luciferase, Domain 3"/>
    <property type="match status" value="1"/>
</dbReference>
<dbReference type="InterPro" id="IPR036736">
    <property type="entry name" value="ACP-like_sf"/>
</dbReference>
<dbReference type="InterPro" id="IPR001242">
    <property type="entry name" value="Condensation_dom"/>
</dbReference>
<dbReference type="SUPFAM" id="SSF47336">
    <property type="entry name" value="ACP-like"/>
    <property type="match status" value="5"/>
</dbReference>
<dbReference type="NCBIfam" id="TIGR01733">
    <property type="entry name" value="AA-adenyl-dom"/>
    <property type="match status" value="2"/>
</dbReference>
<dbReference type="InterPro" id="IPR014031">
    <property type="entry name" value="Ketoacyl_synth_C"/>
</dbReference>
<dbReference type="Gene3D" id="3.30.559.30">
    <property type="entry name" value="Nonribosomal peptide synthetase, condensation domain"/>
    <property type="match status" value="7"/>
</dbReference>
<comment type="pathway">
    <text evidence="2">Antibiotic biosynthesis.</text>
</comment>
<dbReference type="InterPro" id="IPR010071">
    <property type="entry name" value="AA_adenyl_dom"/>
</dbReference>
<name>A0A212J0R4_9PROT</name>
<feature type="domain" description="Carrier" evidence="9">
    <location>
        <begin position="4773"/>
        <end position="4853"/>
    </location>
</feature>
<keyword evidence="4" id="KW-0597">Phosphoprotein</keyword>
<dbReference type="GO" id="GO:0005829">
    <property type="term" value="C:cytosol"/>
    <property type="evidence" value="ECO:0007669"/>
    <property type="project" value="TreeGrafter"/>
</dbReference>
<dbReference type="PROSITE" id="PS00606">
    <property type="entry name" value="KS3_1"/>
    <property type="match status" value="1"/>
</dbReference>
<dbReference type="PROSITE" id="PS52004">
    <property type="entry name" value="KS3_2"/>
    <property type="match status" value="1"/>
</dbReference>
<evidence type="ECO:0000256" key="3">
    <source>
        <dbReference type="ARBA" id="ARBA00022450"/>
    </source>
</evidence>
<dbReference type="SUPFAM" id="SSF53901">
    <property type="entry name" value="Thiolase-like"/>
    <property type="match status" value="1"/>
</dbReference>
<comment type="cofactor">
    <cofactor evidence="1">
        <name>pantetheine 4'-phosphate</name>
        <dbReference type="ChEBI" id="CHEBI:47942"/>
    </cofactor>
</comment>
<dbReference type="GO" id="GO:0031177">
    <property type="term" value="F:phosphopantetheine binding"/>
    <property type="evidence" value="ECO:0007669"/>
    <property type="project" value="InterPro"/>
</dbReference>
<dbReference type="CDD" id="cd05930">
    <property type="entry name" value="A_NRPS"/>
    <property type="match status" value="2"/>
</dbReference>
<evidence type="ECO:0000313" key="11">
    <source>
        <dbReference type="EMBL" id="SBV93010.1"/>
    </source>
</evidence>
<dbReference type="Gene3D" id="3.40.47.10">
    <property type="match status" value="1"/>
</dbReference>
<dbReference type="SMART" id="SM00822">
    <property type="entry name" value="PKS_KR"/>
    <property type="match status" value="1"/>
</dbReference>
<dbReference type="InterPro" id="IPR020845">
    <property type="entry name" value="AMP-binding_CS"/>
</dbReference>
<dbReference type="InterPro" id="IPR042099">
    <property type="entry name" value="ANL_N_sf"/>
</dbReference>
<evidence type="ECO:0000256" key="1">
    <source>
        <dbReference type="ARBA" id="ARBA00001957"/>
    </source>
</evidence>
<dbReference type="Pfam" id="PF22336">
    <property type="entry name" value="RhiE-like_linker"/>
    <property type="match status" value="1"/>
</dbReference>
<feature type="coiled-coil region" evidence="7">
    <location>
        <begin position="2313"/>
        <end position="2340"/>
    </location>
</feature>
<dbReference type="Pfam" id="PF00501">
    <property type="entry name" value="AMP-binding"/>
    <property type="match status" value="2"/>
</dbReference>
<evidence type="ECO:0000256" key="2">
    <source>
        <dbReference type="ARBA" id="ARBA00004792"/>
    </source>
</evidence>
<reference evidence="11" key="1">
    <citation type="submission" date="2016-04" db="EMBL/GenBank/DDBJ databases">
        <authorList>
            <person name="Evans L.H."/>
            <person name="Alamgir A."/>
            <person name="Owens N."/>
            <person name="Weber N.D."/>
            <person name="Virtaneva K."/>
            <person name="Barbian K."/>
            <person name="Babar A."/>
            <person name="Rosenke K."/>
        </authorList>
    </citation>
    <scope>NUCLEOTIDE SEQUENCE</scope>
    <source>
        <strain evidence="11">86</strain>
    </source>
</reference>
<feature type="domain" description="Carrier" evidence="9">
    <location>
        <begin position="2380"/>
        <end position="2456"/>
    </location>
</feature>
<keyword evidence="6" id="KW-0677">Repeat</keyword>
<gene>
    <name evidence="11" type="ORF">KL86APRO_10330</name>
</gene>
<dbReference type="InterPro" id="IPR020841">
    <property type="entry name" value="PKS_Beta-ketoAc_synthase_dom"/>
</dbReference>
<dbReference type="CDD" id="cd19531">
    <property type="entry name" value="LCL_NRPS-like"/>
    <property type="match status" value="1"/>
</dbReference>
<dbReference type="Gene3D" id="3.30.559.10">
    <property type="entry name" value="Chloramphenicol acetyltransferase-like domain"/>
    <property type="match status" value="6"/>
</dbReference>
<dbReference type="SUPFAM" id="SSF56801">
    <property type="entry name" value="Acetyl-CoA synthetase-like"/>
    <property type="match status" value="2"/>
</dbReference>
<dbReference type="CDD" id="cd00833">
    <property type="entry name" value="PKS"/>
    <property type="match status" value="1"/>
</dbReference>
<dbReference type="PROSITE" id="PS00455">
    <property type="entry name" value="AMP_BINDING"/>
    <property type="match status" value="2"/>
</dbReference>
<feature type="domain" description="Carrier" evidence="9">
    <location>
        <begin position="919"/>
        <end position="1005"/>
    </location>
</feature>
<dbReference type="Pfam" id="PF00109">
    <property type="entry name" value="ketoacyl-synt"/>
    <property type="match status" value="1"/>
</dbReference>
<dbReference type="Gene3D" id="3.40.50.720">
    <property type="entry name" value="NAD(P)-binding Rossmann-like Domain"/>
    <property type="match status" value="1"/>
</dbReference>
<dbReference type="PROSITE" id="PS50075">
    <property type="entry name" value="CARRIER"/>
    <property type="match status" value="4"/>
</dbReference>
<dbReference type="FunFam" id="3.40.50.12780:FF:000012">
    <property type="entry name" value="Non-ribosomal peptide synthetase"/>
    <property type="match status" value="1"/>
</dbReference>
<dbReference type="GO" id="GO:0004315">
    <property type="term" value="F:3-oxoacyl-[acyl-carrier-protein] synthase activity"/>
    <property type="evidence" value="ECO:0007669"/>
    <property type="project" value="InterPro"/>
</dbReference>
<evidence type="ECO:0000256" key="4">
    <source>
        <dbReference type="ARBA" id="ARBA00022553"/>
    </source>
</evidence>
<keyword evidence="5" id="KW-0808">Transferase</keyword>
<dbReference type="Gene3D" id="3.10.129.110">
    <property type="entry name" value="Polyketide synthase dehydratase"/>
    <property type="match status" value="1"/>
</dbReference>
<dbReference type="InterPro" id="IPR020806">
    <property type="entry name" value="PKS_PP-bd"/>
</dbReference>
<dbReference type="EMBL" id="FLUO01000001">
    <property type="protein sequence ID" value="SBV93010.1"/>
    <property type="molecule type" value="Genomic_DNA"/>
</dbReference>
<dbReference type="SMART" id="SM00825">
    <property type="entry name" value="PKS_KS"/>
    <property type="match status" value="1"/>
</dbReference>
<dbReference type="InterPro" id="IPR016039">
    <property type="entry name" value="Thiolase-like"/>
</dbReference>
<dbReference type="PANTHER" id="PTHR45527">
    <property type="entry name" value="NONRIBOSOMAL PEPTIDE SYNTHETASE"/>
    <property type="match status" value="1"/>
</dbReference>
<dbReference type="InterPro" id="IPR023213">
    <property type="entry name" value="CAT-like_dom_sf"/>
</dbReference>
<dbReference type="InterPro" id="IPR057326">
    <property type="entry name" value="KR_dom"/>
</dbReference>
<dbReference type="Pfam" id="PF02801">
    <property type="entry name" value="Ketoacyl-synt_C"/>
    <property type="match status" value="1"/>
</dbReference>
<dbReference type="InterPro" id="IPR018201">
    <property type="entry name" value="Ketoacyl_synth_AS"/>
</dbReference>
<dbReference type="InterPro" id="IPR036291">
    <property type="entry name" value="NAD(P)-bd_dom_sf"/>
</dbReference>
<feature type="domain" description="Ketosynthase family 3 (KS3)" evidence="10">
    <location>
        <begin position="3509"/>
        <end position="3934"/>
    </location>
</feature>
<dbReference type="InterPro" id="IPR042104">
    <property type="entry name" value="PKS_dehydratase_sf"/>
</dbReference>
<evidence type="ECO:0000259" key="10">
    <source>
        <dbReference type="PROSITE" id="PS52004"/>
    </source>
</evidence>
<dbReference type="InterPro" id="IPR045851">
    <property type="entry name" value="AMP-bd_C_sf"/>
</dbReference>